<feature type="compositionally biased region" description="Low complexity" evidence="7">
    <location>
        <begin position="329"/>
        <end position="340"/>
    </location>
</feature>
<feature type="region of interest" description="Disordered" evidence="7">
    <location>
        <begin position="603"/>
        <end position="639"/>
    </location>
</feature>
<dbReference type="InterPro" id="IPR000571">
    <property type="entry name" value="Znf_CCCH"/>
</dbReference>
<evidence type="ECO:0000256" key="5">
    <source>
        <dbReference type="ARBA" id="ARBA00023125"/>
    </source>
</evidence>
<evidence type="ECO:0000259" key="8">
    <source>
        <dbReference type="PROSITE" id="PS50103"/>
    </source>
</evidence>
<keyword evidence="4 6" id="KW-0862">Zinc</keyword>
<keyword evidence="3 6" id="KW-0863">Zinc-finger</keyword>
<feature type="region of interest" description="Disordered" evidence="7">
    <location>
        <begin position="134"/>
        <end position="156"/>
    </location>
</feature>
<evidence type="ECO:0000313" key="9">
    <source>
        <dbReference type="EMBL" id="ONK70301.1"/>
    </source>
</evidence>
<sequence>MREDGSLDGEFSDRTQPRQQHQQIRLRMREDGILEEDLSPRVRESSSFDRRMAVPVTMAPVVRSYDVGRGNSMEVNASEIGFQGNRYNEEGLKVNHYAGSKGKRKWVITGKDFGEDGGSKENRYLGNKGKRWKFNQGSSQYNNERGSSKRFNGQKPSALGRIQSGISVWNRIEEKPSPPSEFSNLGFLEESQPEIDSIDLSYKSNALVAKVVAPSSPEPQPSVEGTSPRLLTPKNRMKMKKVDKDRTPIISSLIVSRTGDGVPNNLVSSRSQVSNSVEGSKIVKASSSKPASDKSKKKISSSGKCARDVIKSATNGLKKAKLVGDASKKAISSSSKPASDGSKKFIGSSCKPAGSARSQTLSKKVAKVASVKRAVAKKPAKAMIKNVSEDCRQEDKVSDSKSTDCTNSQLVQPGLAVITTSVENSAPQQSSIDKFVYWPMEVAPTNENCAAEQYAKDDTSVHGPMIVTSSIETSIAVRPSTYANFVPGPMLIASEKTASKQSVKDGCCLQASMVERTTSVNYPMELCGKDVNLVQESIVTTSSVENTSIEQSSKDFNLKWNNIANDTVKEEAITPVESTVPDSTCPVVSGTRVVIDISSDSSPEMVTDIRSPSKSISAEELNAGDCRKETDAGNASESDAKLGISSFTECSSFRLAGDAQTLPEITMPIVTSPIFCSPYDENVKRKREEIDKQHQLEVSSVSNELEILAEQMNENSEVRPSDASSLVQDKNPPSGATIAEDNDLRLSRAPSVSDNTPFLEERSVNVVMTERVEQLLPLSPSENCALIDAKRAQHASTFTMEEQYNPQLSDSICCSGNNIIANKQDDKPIVNDDSLVFSKKLLELDAEQDSTSDKAQFVESHEPKKCINADVKLTGVTTSTKFILSSGVPRVFTNQLSSTGPSKETARSSRSVRNKTWHRIDAPSSSALPIHGNLQNMGGIDKQSAKKQSPKKLGRVPNSSYVRKGFKLIRKPVTVASSPILPHRFDASSRKSHLAERSMTFGSMDNISNRKACLNPTLERPKTPPLSLGFKVPSYTLDTQKESHQLLSEDPVSEPSVEAEAKPDEGQKFDMLSDSVHNLSIANGMKSEPLTKKRMSYVKHKSNQLVAAPQSDFGDSSTHQMEKTEKLSTSTGHYYMRKKNQLILNASSSDSQHKQDGTAPVHNSNSDGQDASNVFSLECCRTDPFRKRLDRVLRKRHKHSKFSRVWTLGGQSDKQRVTSRSCWEVMPYLFPWKRSPYCKFSKNKSVLNSNRGSLSLISRKLQLTRKRDTIYTVSTDGFSLRKAGVVSIGGSSLKWSKSIDRHSKKANEEATLAVAEEERKRRERKRKKPMGSRGKHSFTRKSTSDIELQQGERIFRVGSVRYKMDASKLTLITIQDDQSPGADDKQIQKNTFVPRRLLIGNNEYVRVGNGNRLVRDPKKLIRMLASEKIRWSLHTARRRLAKKQQYCQFFTRFGKCNKNSGKCTYIHDPEKVAICTKFLRGVCTDANCKLTHQIIPERMPDCSYFLQGLCTNISCSYRHVYVNPKASVCDGFLRGYCADGDECRKKHSYVCPLFEATGICPQGSKCKLHHPKSRKKSKKRKHSEIQNSSRGRYFSSKIVKFSEPMVIASDKCNEEKGADQFAEFISIDVNSDNGDDIETNVSKDSNSKESDSDLSDRHPDELDALVKPMRIMNMVNLQTPFNTC</sequence>
<feature type="compositionally biased region" description="Polar residues" evidence="7">
    <location>
        <begin position="603"/>
        <end position="616"/>
    </location>
</feature>
<evidence type="ECO:0000256" key="1">
    <source>
        <dbReference type="ARBA" id="ARBA00022723"/>
    </source>
</evidence>
<feature type="zinc finger region" description="C3H1-type" evidence="6">
    <location>
        <begin position="1551"/>
        <end position="1573"/>
    </location>
</feature>
<feature type="region of interest" description="Disordered" evidence="7">
    <location>
        <begin position="1633"/>
        <end position="1659"/>
    </location>
</feature>
<keyword evidence="10" id="KW-1185">Reference proteome</keyword>
<feature type="compositionally biased region" description="Polar residues" evidence="7">
    <location>
        <begin position="135"/>
        <end position="155"/>
    </location>
</feature>
<name>A0A5P1F0Q6_ASPOF</name>
<keyword evidence="1 6" id="KW-0479">Metal-binding</keyword>
<dbReference type="PROSITE" id="PS50103">
    <property type="entry name" value="ZF_C3H1"/>
    <property type="match status" value="4"/>
</dbReference>
<dbReference type="Gramene" id="ONK70301">
    <property type="protein sequence ID" value="ONK70301"/>
    <property type="gene ID" value="A4U43_C05F32320"/>
</dbReference>
<evidence type="ECO:0000256" key="6">
    <source>
        <dbReference type="PROSITE-ProRule" id="PRU00723"/>
    </source>
</evidence>
<dbReference type="GO" id="GO:0008270">
    <property type="term" value="F:zinc ion binding"/>
    <property type="evidence" value="ECO:0007669"/>
    <property type="project" value="UniProtKB-KW"/>
</dbReference>
<dbReference type="Gene3D" id="4.10.1000.10">
    <property type="entry name" value="Zinc finger, CCCH-type"/>
    <property type="match status" value="2"/>
</dbReference>
<protein>
    <recommendedName>
        <fullName evidence="8">C3H1-type domain-containing protein</fullName>
    </recommendedName>
</protein>
<feature type="domain" description="C3H1-type" evidence="8">
    <location>
        <begin position="1496"/>
        <end position="1522"/>
    </location>
</feature>
<feature type="zinc finger region" description="C3H1-type" evidence="6">
    <location>
        <begin position="1496"/>
        <end position="1522"/>
    </location>
</feature>
<dbReference type="PANTHER" id="PTHR46156">
    <property type="entry name" value="CCCH ZINGC FINGER"/>
    <property type="match status" value="1"/>
</dbReference>
<dbReference type="FunFam" id="4.10.1000.10:FF:000008">
    <property type="entry name" value="zinc finger CCCH domain-containing protein 3"/>
    <property type="match status" value="1"/>
</dbReference>
<proteinExistence type="predicted"/>
<organism evidence="9 10">
    <name type="scientific">Asparagus officinalis</name>
    <name type="common">Garden asparagus</name>
    <dbReference type="NCBI Taxonomy" id="4686"/>
    <lineage>
        <taxon>Eukaryota</taxon>
        <taxon>Viridiplantae</taxon>
        <taxon>Streptophyta</taxon>
        <taxon>Embryophyta</taxon>
        <taxon>Tracheophyta</taxon>
        <taxon>Spermatophyta</taxon>
        <taxon>Magnoliopsida</taxon>
        <taxon>Liliopsida</taxon>
        <taxon>Asparagales</taxon>
        <taxon>Asparagaceae</taxon>
        <taxon>Asparagoideae</taxon>
        <taxon>Asparagus</taxon>
    </lineage>
</organism>
<keyword evidence="2" id="KW-0677">Repeat</keyword>
<feature type="region of interest" description="Disordered" evidence="7">
    <location>
        <begin position="1306"/>
        <end position="1343"/>
    </location>
</feature>
<dbReference type="OrthoDB" id="3247158at2759"/>
<feature type="region of interest" description="Disordered" evidence="7">
    <location>
        <begin position="1"/>
        <end position="48"/>
    </location>
</feature>
<evidence type="ECO:0000256" key="3">
    <source>
        <dbReference type="ARBA" id="ARBA00022771"/>
    </source>
</evidence>
<feature type="domain" description="C3H1-type" evidence="8">
    <location>
        <begin position="1441"/>
        <end position="1470"/>
    </location>
</feature>
<feature type="compositionally biased region" description="Basic and acidic residues" evidence="7">
    <location>
        <begin position="1"/>
        <end position="16"/>
    </location>
</feature>
<dbReference type="FunFam" id="4.10.1000.10:FF:000022">
    <property type="entry name" value="Zinc finger CCCH domain-containing protein 7"/>
    <property type="match status" value="1"/>
</dbReference>
<feature type="zinc finger region" description="C3H1-type" evidence="6">
    <location>
        <begin position="1441"/>
        <end position="1470"/>
    </location>
</feature>
<gene>
    <name evidence="9" type="ORF">A4U43_C05F32320</name>
</gene>
<evidence type="ECO:0000256" key="4">
    <source>
        <dbReference type="ARBA" id="ARBA00022833"/>
    </source>
</evidence>
<keyword evidence="5" id="KW-0238">DNA-binding</keyword>
<dbReference type="EMBL" id="CM007385">
    <property type="protein sequence ID" value="ONK70301.1"/>
    <property type="molecule type" value="Genomic_DNA"/>
</dbReference>
<feature type="compositionally biased region" description="Basic and acidic residues" evidence="7">
    <location>
        <begin position="1645"/>
        <end position="1659"/>
    </location>
</feature>
<dbReference type="Proteomes" id="UP000243459">
    <property type="component" value="Chromosome 5"/>
</dbReference>
<feature type="compositionally biased region" description="Polar residues" evidence="7">
    <location>
        <begin position="265"/>
        <end position="278"/>
    </location>
</feature>
<feature type="region of interest" description="Disordered" evidence="7">
    <location>
        <begin position="321"/>
        <end position="358"/>
    </location>
</feature>
<feature type="compositionally biased region" description="Basic residues" evidence="7">
    <location>
        <begin position="1566"/>
        <end position="1582"/>
    </location>
</feature>
<evidence type="ECO:0000256" key="7">
    <source>
        <dbReference type="SAM" id="MobiDB-lite"/>
    </source>
</evidence>
<dbReference type="PANTHER" id="PTHR46156:SF1">
    <property type="entry name" value="ZINC FINGER CCCH DOMAIN-CONTAINING PROTEIN 3"/>
    <property type="match status" value="1"/>
</dbReference>
<feature type="region of interest" description="Disordered" evidence="7">
    <location>
        <begin position="1565"/>
        <end position="1588"/>
    </location>
</feature>
<feature type="compositionally biased region" description="Basic residues" evidence="7">
    <location>
        <begin position="1321"/>
        <end position="1339"/>
    </location>
</feature>
<feature type="region of interest" description="Disordered" evidence="7">
    <location>
        <begin position="895"/>
        <end position="957"/>
    </location>
</feature>
<feature type="region of interest" description="Disordered" evidence="7">
    <location>
        <begin position="1043"/>
        <end position="1063"/>
    </location>
</feature>
<feature type="region of interest" description="Disordered" evidence="7">
    <location>
        <begin position="261"/>
        <end position="305"/>
    </location>
</feature>
<feature type="zinc finger region" description="C3H1-type" evidence="6">
    <location>
        <begin position="1523"/>
        <end position="1550"/>
    </location>
</feature>
<dbReference type="GO" id="GO:0005634">
    <property type="term" value="C:nucleus"/>
    <property type="evidence" value="ECO:0007669"/>
    <property type="project" value="TreeGrafter"/>
</dbReference>
<feature type="region of interest" description="Disordered" evidence="7">
    <location>
        <begin position="1147"/>
        <end position="1169"/>
    </location>
</feature>
<feature type="compositionally biased region" description="Basic and acidic residues" evidence="7">
    <location>
        <begin position="27"/>
        <end position="48"/>
    </location>
</feature>
<evidence type="ECO:0000313" key="10">
    <source>
        <dbReference type="Proteomes" id="UP000243459"/>
    </source>
</evidence>
<evidence type="ECO:0000256" key="2">
    <source>
        <dbReference type="ARBA" id="ARBA00022737"/>
    </source>
</evidence>
<dbReference type="GO" id="GO:0003677">
    <property type="term" value="F:DNA binding"/>
    <property type="evidence" value="ECO:0007669"/>
    <property type="project" value="UniProtKB-KW"/>
</dbReference>
<feature type="domain" description="C3H1-type" evidence="8">
    <location>
        <begin position="1551"/>
        <end position="1573"/>
    </location>
</feature>
<dbReference type="SMART" id="SM00356">
    <property type="entry name" value="ZnF_C3H1"/>
    <property type="match status" value="5"/>
</dbReference>
<feature type="domain" description="C3H1-type" evidence="8">
    <location>
        <begin position="1523"/>
        <end position="1550"/>
    </location>
</feature>
<reference evidence="10" key="1">
    <citation type="journal article" date="2017" name="Nat. Commun.">
        <title>The asparagus genome sheds light on the origin and evolution of a young Y chromosome.</title>
        <authorList>
            <person name="Harkess A."/>
            <person name="Zhou J."/>
            <person name="Xu C."/>
            <person name="Bowers J.E."/>
            <person name="Van der Hulst R."/>
            <person name="Ayyampalayam S."/>
            <person name="Mercati F."/>
            <person name="Riccardi P."/>
            <person name="McKain M.R."/>
            <person name="Kakrana A."/>
            <person name="Tang H."/>
            <person name="Ray J."/>
            <person name="Groenendijk J."/>
            <person name="Arikit S."/>
            <person name="Mathioni S.M."/>
            <person name="Nakano M."/>
            <person name="Shan H."/>
            <person name="Telgmann-Rauber A."/>
            <person name="Kanno A."/>
            <person name="Yue Z."/>
            <person name="Chen H."/>
            <person name="Li W."/>
            <person name="Chen Y."/>
            <person name="Xu X."/>
            <person name="Zhang Y."/>
            <person name="Luo S."/>
            <person name="Chen H."/>
            <person name="Gao J."/>
            <person name="Mao Z."/>
            <person name="Pires J.C."/>
            <person name="Luo M."/>
            <person name="Kudrna D."/>
            <person name="Wing R.A."/>
            <person name="Meyers B.C."/>
            <person name="Yi K."/>
            <person name="Kong H."/>
            <person name="Lavrijsen P."/>
            <person name="Sunseri F."/>
            <person name="Falavigna A."/>
            <person name="Ye Y."/>
            <person name="Leebens-Mack J.H."/>
            <person name="Chen G."/>
        </authorList>
    </citation>
    <scope>NUCLEOTIDE SEQUENCE [LARGE SCALE GENOMIC DNA]</scope>
    <source>
        <strain evidence="10">cv. DH0086</strain>
    </source>
</reference>
<accession>A0A5P1F0Q6</accession>
<feature type="region of interest" description="Disordered" evidence="7">
    <location>
        <begin position="713"/>
        <end position="753"/>
    </location>
</feature>